<name>A0A1J5PKM2_9ZZZZ</name>
<gene>
    <name evidence="1" type="ORF">GALL_462990</name>
</gene>
<accession>A0A1J5PKM2</accession>
<evidence type="ECO:0000313" key="1">
    <source>
        <dbReference type="EMBL" id="OIQ72078.1"/>
    </source>
</evidence>
<proteinExistence type="predicted"/>
<comment type="caution">
    <text evidence="1">The sequence shown here is derived from an EMBL/GenBank/DDBJ whole genome shotgun (WGS) entry which is preliminary data.</text>
</comment>
<dbReference type="AlphaFoldDB" id="A0A1J5PKM2"/>
<dbReference type="EMBL" id="MLJW01003429">
    <property type="protein sequence ID" value="OIQ72078.1"/>
    <property type="molecule type" value="Genomic_DNA"/>
</dbReference>
<protein>
    <submittedName>
        <fullName evidence="1">Uncharacterized protein</fullName>
    </submittedName>
</protein>
<organism evidence="1">
    <name type="scientific">mine drainage metagenome</name>
    <dbReference type="NCBI Taxonomy" id="410659"/>
    <lineage>
        <taxon>unclassified sequences</taxon>
        <taxon>metagenomes</taxon>
        <taxon>ecological metagenomes</taxon>
    </lineage>
</organism>
<reference evidence="1" key="1">
    <citation type="submission" date="2016-10" db="EMBL/GenBank/DDBJ databases">
        <title>Sequence of Gallionella enrichment culture.</title>
        <authorList>
            <person name="Poehlein A."/>
            <person name="Muehling M."/>
            <person name="Daniel R."/>
        </authorList>
    </citation>
    <scope>NUCLEOTIDE SEQUENCE</scope>
</reference>
<sequence>MLDGLDEIAGFDQALVGAGIEPGIAAAHDLHTELVALEINAVEIGNLQFASRRWLQVGGDIDDLVVVEIKTGDGIIAPGADGLFFQAGGAALRIEGHHAVTLGVLHVVGKNGGALIAQHGLLKLSMQIVAVKNVVAQHQGTGCIADEVLADDECLRQAIRAGLHGVLQVEAPVAAVTEQLLEARGILRRGDDENVLNPGQHQGTERVVDHRLVVNRKQLLGNNLGHRVETGTGAAGEDDAFSGGWRVGNRKWHIVQLILHFCAIRPGVYQCGPLLSKTGTTCLSCARFNAGFRRVIESSR</sequence>